<dbReference type="InterPro" id="IPR016187">
    <property type="entry name" value="CTDL_fold"/>
</dbReference>
<feature type="domain" description="EGF-like" evidence="11">
    <location>
        <begin position="299"/>
        <end position="337"/>
    </location>
</feature>
<dbReference type="PANTHER" id="PTHR14789:SF8">
    <property type="entry name" value="C-TYPE LECTIN DOMAIN FAMILY 14 MEMBER A PRECURSOR-RELATED"/>
    <property type="match status" value="1"/>
</dbReference>
<dbReference type="SUPFAM" id="SSF56436">
    <property type="entry name" value="C-type lectin-like"/>
    <property type="match status" value="1"/>
</dbReference>
<dbReference type="Proteomes" id="UP000824782">
    <property type="component" value="Unassembled WGS sequence"/>
</dbReference>
<proteinExistence type="predicted"/>
<keyword evidence="5" id="KW-1133">Transmembrane helix</keyword>
<dbReference type="Pfam" id="PF00059">
    <property type="entry name" value="Lectin_C"/>
    <property type="match status" value="1"/>
</dbReference>
<dbReference type="PROSITE" id="PS00010">
    <property type="entry name" value="ASX_HYDROXYL"/>
    <property type="match status" value="1"/>
</dbReference>
<dbReference type="PANTHER" id="PTHR14789">
    <property type="entry name" value="CHONDROLECTIN VARIANT CHODLFDELTAE"/>
    <property type="match status" value="1"/>
</dbReference>
<comment type="subcellular location">
    <subcellularLocation>
        <location evidence="1">Membrane</location>
        <topology evidence="1">Single-pass type I membrane protein</topology>
    </subcellularLocation>
</comment>
<dbReference type="PROSITE" id="PS50026">
    <property type="entry name" value="EGF_3"/>
    <property type="match status" value="1"/>
</dbReference>
<feature type="compositionally biased region" description="Polar residues" evidence="9">
    <location>
        <begin position="379"/>
        <end position="393"/>
    </location>
</feature>
<dbReference type="GO" id="GO:0016020">
    <property type="term" value="C:membrane"/>
    <property type="evidence" value="ECO:0007669"/>
    <property type="project" value="UniProtKB-SubCell"/>
</dbReference>
<comment type="caution">
    <text evidence="8">Lacks conserved residue(s) required for the propagation of feature annotation.</text>
</comment>
<dbReference type="Gene3D" id="3.10.100.10">
    <property type="entry name" value="Mannose-Binding Protein A, subunit A"/>
    <property type="match status" value="1"/>
</dbReference>
<dbReference type="InterPro" id="IPR000152">
    <property type="entry name" value="EGF-type_Asp/Asn_hydroxyl_site"/>
</dbReference>
<name>A0AAV7CGM4_ENGPU</name>
<evidence type="ECO:0000256" key="7">
    <source>
        <dbReference type="ARBA" id="ARBA00023157"/>
    </source>
</evidence>
<gene>
    <name evidence="13" type="ORF">GDO81_008587</name>
</gene>
<evidence type="ECO:0000256" key="10">
    <source>
        <dbReference type="SAM" id="SignalP"/>
    </source>
</evidence>
<sequence>MVTSLSVLTFLVSLLYTYVIPKKEQSEAICSKDACYTVHLSQEIFSKANEECKNRGGTLLTIHSEEEAQQVYRLLAKFTNTEPSIPSSKLWIGLHLKAKSCVYIVQALKGFSWITDSQDAKEGQYSNWLNEPKKTCLRERCVSMKLHMDSPDNYKWSDESCSSLVDGYICKFTFQGMCPQVALAGPGHVEYNTPFDIESSSLNLVPHGSSASVTCGHNGEHTGPLLFCMKSDETNVYQWSNTRLDKKSNGPFCASEELGCKYNNGGCEHECVEYPQNKSLSCRCRDGYVLAPDSVSCVSPDHCQSNPCEQTCINQQYGFECSCDYGFTLAENKVNCKKISGCLKGECDQRATSDSRTEEMQPEYNDTTRKIKEEKGPRQATSPSIRDTQNGNERSPKIIQPTPILFVKTTPSSETPVNDASGCSALQTTSKLLLSVLCISVVLCL</sequence>
<dbReference type="SUPFAM" id="SSF57196">
    <property type="entry name" value="EGF/Laminin"/>
    <property type="match status" value="2"/>
</dbReference>
<evidence type="ECO:0000313" key="13">
    <source>
        <dbReference type="EMBL" id="KAG8583889.1"/>
    </source>
</evidence>
<dbReference type="SMART" id="SM00034">
    <property type="entry name" value="CLECT"/>
    <property type="match status" value="1"/>
</dbReference>
<dbReference type="InterPro" id="IPR000742">
    <property type="entry name" value="EGF"/>
</dbReference>
<keyword evidence="4" id="KW-0430">Lectin</keyword>
<evidence type="ECO:0000259" key="11">
    <source>
        <dbReference type="PROSITE" id="PS50026"/>
    </source>
</evidence>
<comment type="caution">
    <text evidence="13">The sequence shown here is derived from an EMBL/GenBank/DDBJ whole genome shotgun (WGS) entry which is preliminary data.</text>
</comment>
<dbReference type="InterPro" id="IPR016186">
    <property type="entry name" value="C-type_lectin-like/link_sf"/>
</dbReference>
<keyword evidence="14" id="KW-1185">Reference proteome</keyword>
<keyword evidence="7" id="KW-1015">Disulfide bond</keyword>
<dbReference type="SMART" id="SM00181">
    <property type="entry name" value="EGF"/>
    <property type="match status" value="2"/>
</dbReference>
<keyword evidence="8" id="KW-0245">EGF-like domain</keyword>
<evidence type="ECO:0000256" key="4">
    <source>
        <dbReference type="ARBA" id="ARBA00022734"/>
    </source>
</evidence>
<protein>
    <submittedName>
        <fullName evidence="13">Uncharacterized protein</fullName>
    </submittedName>
</protein>
<keyword evidence="6" id="KW-0472">Membrane</keyword>
<evidence type="ECO:0000256" key="3">
    <source>
        <dbReference type="ARBA" id="ARBA00022729"/>
    </source>
</evidence>
<dbReference type="AlphaFoldDB" id="A0AAV7CGM4"/>
<evidence type="ECO:0000313" key="14">
    <source>
        <dbReference type="Proteomes" id="UP000824782"/>
    </source>
</evidence>
<accession>A0AAV7CGM4</accession>
<dbReference type="EMBL" id="WNYA01000003">
    <property type="protein sequence ID" value="KAG8583889.1"/>
    <property type="molecule type" value="Genomic_DNA"/>
</dbReference>
<evidence type="ECO:0000256" key="6">
    <source>
        <dbReference type="ARBA" id="ARBA00023136"/>
    </source>
</evidence>
<dbReference type="PROSITE" id="PS50041">
    <property type="entry name" value="C_TYPE_LECTIN_2"/>
    <property type="match status" value="1"/>
</dbReference>
<evidence type="ECO:0000256" key="8">
    <source>
        <dbReference type="PROSITE-ProRule" id="PRU00076"/>
    </source>
</evidence>
<keyword evidence="2" id="KW-0812">Transmembrane</keyword>
<evidence type="ECO:0000256" key="1">
    <source>
        <dbReference type="ARBA" id="ARBA00004479"/>
    </source>
</evidence>
<dbReference type="Pfam" id="PF14670">
    <property type="entry name" value="FXa_inhibition"/>
    <property type="match status" value="1"/>
</dbReference>
<dbReference type="Gene3D" id="2.10.25.10">
    <property type="entry name" value="Laminin"/>
    <property type="match status" value="2"/>
</dbReference>
<evidence type="ECO:0000259" key="12">
    <source>
        <dbReference type="PROSITE" id="PS50041"/>
    </source>
</evidence>
<dbReference type="GO" id="GO:0030246">
    <property type="term" value="F:carbohydrate binding"/>
    <property type="evidence" value="ECO:0007669"/>
    <property type="project" value="UniProtKB-KW"/>
</dbReference>
<feature type="signal peptide" evidence="10">
    <location>
        <begin position="1"/>
        <end position="17"/>
    </location>
</feature>
<feature type="compositionally biased region" description="Basic and acidic residues" evidence="9">
    <location>
        <begin position="366"/>
        <end position="377"/>
    </location>
</feature>
<feature type="chain" id="PRO_5043989437" evidence="10">
    <location>
        <begin position="18"/>
        <end position="445"/>
    </location>
</feature>
<evidence type="ECO:0000256" key="9">
    <source>
        <dbReference type="SAM" id="MobiDB-lite"/>
    </source>
</evidence>
<dbReference type="PROSITE" id="PS01186">
    <property type="entry name" value="EGF_2"/>
    <property type="match status" value="1"/>
</dbReference>
<feature type="domain" description="C-type lectin" evidence="12">
    <location>
        <begin position="31"/>
        <end position="162"/>
    </location>
</feature>
<evidence type="ECO:0000256" key="5">
    <source>
        <dbReference type="ARBA" id="ARBA00022989"/>
    </source>
</evidence>
<organism evidence="13 14">
    <name type="scientific">Engystomops pustulosus</name>
    <name type="common">Tungara frog</name>
    <name type="synonym">Physalaemus pustulosus</name>
    <dbReference type="NCBI Taxonomy" id="76066"/>
    <lineage>
        <taxon>Eukaryota</taxon>
        <taxon>Metazoa</taxon>
        <taxon>Chordata</taxon>
        <taxon>Craniata</taxon>
        <taxon>Vertebrata</taxon>
        <taxon>Euteleostomi</taxon>
        <taxon>Amphibia</taxon>
        <taxon>Batrachia</taxon>
        <taxon>Anura</taxon>
        <taxon>Neobatrachia</taxon>
        <taxon>Hyloidea</taxon>
        <taxon>Leptodactylidae</taxon>
        <taxon>Leiuperinae</taxon>
        <taxon>Engystomops</taxon>
    </lineage>
</organism>
<keyword evidence="3 10" id="KW-0732">Signal</keyword>
<evidence type="ECO:0000256" key="2">
    <source>
        <dbReference type="ARBA" id="ARBA00022692"/>
    </source>
</evidence>
<dbReference type="InterPro" id="IPR001304">
    <property type="entry name" value="C-type_lectin-like"/>
</dbReference>
<dbReference type="InterPro" id="IPR051505">
    <property type="entry name" value="C-type_lectin_domain"/>
</dbReference>
<feature type="region of interest" description="Disordered" evidence="9">
    <location>
        <begin position="353"/>
        <end position="401"/>
    </location>
</feature>
<reference evidence="13" key="1">
    <citation type="thesis" date="2020" institute="ProQuest LLC" country="789 East Eisenhower Parkway, Ann Arbor, MI, USA">
        <title>Comparative Genomics and Chromosome Evolution.</title>
        <authorList>
            <person name="Mudd A.B."/>
        </authorList>
    </citation>
    <scope>NUCLEOTIDE SEQUENCE</scope>
    <source>
        <strain evidence="13">237g6f4</strain>
        <tissue evidence="13">Blood</tissue>
    </source>
</reference>